<name>A0A8J4XZ97_CHIOP</name>
<dbReference type="Proteomes" id="UP000770661">
    <property type="component" value="Unassembled WGS sequence"/>
</dbReference>
<gene>
    <name evidence="1" type="ORF">GWK47_009206</name>
</gene>
<protein>
    <submittedName>
        <fullName evidence="1">Uncharacterized protein</fullName>
    </submittedName>
</protein>
<evidence type="ECO:0000313" key="2">
    <source>
        <dbReference type="Proteomes" id="UP000770661"/>
    </source>
</evidence>
<comment type="caution">
    <text evidence="1">The sequence shown here is derived from an EMBL/GenBank/DDBJ whole genome shotgun (WGS) entry which is preliminary data.</text>
</comment>
<keyword evidence="2" id="KW-1185">Reference proteome</keyword>
<reference evidence="1" key="1">
    <citation type="submission" date="2020-07" db="EMBL/GenBank/DDBJ databases">
        <title>The High-quality genome of the commercially important snow crab, Chionoecetes opilio.</title>
        <authorList>
            <person name="Jeong J.-H."/>
            <person name="Ryu S."/>
        </authorList>
    </citation>
    <scope>NUCLEOTIDE SEQUENCE</scope>
    <source>
        <strain evidence="1">MADBK_172401_WGS</strain>
        <tissue evidence="1">Digestive gland</tissue>
    </source>
</reference>
<dbReference type="EMBL" id="JACEEZ010018703">
    <property type="protein sequence ID" value="KAG0716637.1"/>
    <property type="molecule type" value="Genomic_DNA"/>
</dbReference>
<proteinExistence type="predicted"/>
<dbReference type="AlphaFoldDB" id="A0A8J4XZ97"/>
<accession>A0A8J4XZ97</accession>
<sequence>MKEDVQQSENVARQLTGTVIQLGDRLIAVEARGAQGWGAGVSELTEAVKRLEDRVSAVELSGDRDQQALRDLLSVKVEPGEELRR</sequence>
<evidence type="ECO:0000313" key="1">
    <source>
        <dbReference type="EMBL" id="KAG0716637.1"/>
    </source>
</evidence>
<organism evidence="1 2">
    <name type="scientific">Chionoecetes opilio</name>
    <name type="common">Atlantic snow crab</name>
    <name type="synonym">Cancer opilio</name>
    <dbReference type="NCBI Taxonomy" id="41210"/>
    <lineage>
        <taxon>Eukaryota</taxon>
        <taxon>Metazoa</taxon>
        <taxon>Ecdysozoa</taxon>
        <taxon>Arthropoda</taxon>
        <taxon>Crustacea</taxon>
        <taxon>Multicrustacea</taxon>
        <taxon>Malacostraca</taxon>
        <taxon>Eumalacostraca</taxon>
        <taxon>Eucarida</taxon>
        <taxon>Decapoda</taxon>
        <taxon>Pleocyemata</taxon>
        <taxon>Brachyura</taxon>
        <taxon>Eubrachyura</taxon>
        <taxon>Majoidea</taxon>
        <taxon>Majidae</taxon>
        <taxon>Chionoecetes</taxon>
    </lineage>
</organism>